<sequence length="70" mass="6720">MIIDFDALWKVLVAGLAAGAGLVAVYALGLVALAARAAPGPRHAATALAVACFAIVGAGAACGLYVILAG</sequence>
<keyword evidence="3" id="KW-1185">Reference proteome</keyword>
<keyword evidence="1" id="KW-1133">Transmembrane helix</keyword>
<feature type="transmembrane region" description="Helical" evidence="1">
    <location>
        <begin position="47"/>
        <end position="68"/>
    </location>
</feature>
<evidence type="ECO:0000256" key="1">
    <source>
        <dbReference type="SAM" id="Phobius"/>
    </source>
</evidence>
<proteinExistence type="predicted"/>
<keyword evidence="1" id="KW-0812">Transmembrane</keyword>
<reference evidence="2 3" key="1">
    <citation type="submission" date="2020-08" db="EMBL/GenBank/DDBJ databases">
        <title>Genomic Encyclopedia of Type Strains, Phase IV (KMG-IV): sequencing the most valuable type-strain genomes for metagenomic binning, comparative biology and taxonomic classification.</title>
        <authorList>
            <person name="Goeker M."/>
        </authorList>
    </citation>
    <scope>NUCLEOTIDE SEQUENCE [LARGE SCALE GENOMIC DNA]</scope>
    <source>
        <strain evidence="2 3">DSM 45615</strain>
    </source>
</reference>
<evidence type="ECO:0000313" key="2">
    <source>
        <dbReference type="EMBL" id="MBB5133605.1"/>
    </source>
</evidence>
<name>A0A840PC58_9ACTN</name>
<gene>
    <name evidence="2" type="ORF">HNP84_003331</name>
</gene>
<dbReference type="EMBL" id="JACHGN010000006">
    <property type="protein sequence ID" value="MBB5133605.1"/>
    <property type="molecule type" value="Genomic_DNA"/>
</dbReference>
<comment type="caution">
    <text evidence="2">The sequence shown here is derived from an EMBL/GenBank/DDBJ whole genome shotgun (WGS) entry which is preliminary data.</text>
</comment>
<protein>
    <submittedName>
        <fullName evidence="2">UDP-N-acetylmuramyl pentapeptide phosphotransferase/UDP-N-acetylglucosamine-1-phosphate transferase</fullName>
    </submittedName>
</protein>
<dbReference type="RefSeq" id="WP_185050554.1">
    <property type="nucleotide sequence ID" value="NZ_BAABIX010000001.1"/>
</dbReference>
<accession>A0A840PC58</accession>
<evidence type="ECO:0000313" key="3">
    <source>
        <dbReference type="Proteomes" id="UP000578449"/>
    </source>
</evidence>
<organism evidence="2 3">
    <name type="scientific">Thermocatellispora tengchongensis</name>
    <dbReference type="NCBI Taxonomy" id="1073253"/>
    <lineage>
        <taxon>Bacteria</taxon>
        <taxon>Bacillati</taxon>
        <taxon>Actinomycetota</taxon>
        <taxon>Actinomycetes</taxon>
        <taxon>Streptosporangiales</taxon>
        <taxon>Streptosporangiaceae</taxon>
        <taxon>Thermocatellispora</taxon>
    </lineage>
</organism>
<dbReference type="GO" id="GO:0016740">
    <property type="term" value="F:transferase activity"/>
    <property type="evidence" value="ECO:0007669"/>
    <property type="project" value="UniProtKB-KW"/>
</dbReference>
<dbReference type="Proteomes" id="UP000578449">
    <property type="component" value="Unassembled WGS sequence"/>
</dbReference>
<dbReference type="AlphaFoldDB" id="A0A840PC58"/>
<keyword evidence="2" id="KW-0808">Transferase</keyword>
<keyword evidence="1" id="KW-0472">Membrane</keyword>
<feature type="transmembrane region" description="Helical" evidence="1">
    <location>
        <begin position="12"/>
        <end position="35"/>
    </location>
</feature>